<dbReference type="SUPFAM" id="SSF102114">
    <property type="entry name" value="Radical SAM enzymes"/>
    <property type="match status" value="1"/>
</dbReference>
<reference evidence="12 13" key="1">
    <citation type="journal article" date="2024" name="Appl. Environ. Microbiol.">
        <title>Pontiella agarivorans sp. nov., a novel marine anaerobic bacterium capable of degrading macroalgal polysaccharides and fixing nitrogen.</title>
        <authorList>
            <person name="Liu N."/>
            <person name="Kivenson V."/>
            <person name="Peng X."/>
            <person name="Cui Z."/>
            <person name="Lankiewicz T.S."/>
            <person name="Gosselin K.M."/>
            <person name="English C.J."/>
            <person name="Blair E.M."/>
            <person name="O'Malley M.A."/>
            <person name="Valentine D.L."/>
        </authorList>
    </citation>
    <scope>NUCLEOTIDE SEQUENCE [LARGE SCALE GENOMIC DNA]</scope>
    <source>
        <strain evidence="12 13">NLcol2</strain>
    </source>
</reference>
<keyword evidence="10" id="KW-0004">4Fe-4S</keyword>
<keyword evidence="5 10" id="KW-0949">S-adenosyl-L-methionine</keyword>
<accession>A0ABU5MTR6</accession>
<keyword evidence="7 10" id="KW-0408">Iron</keyword>
<comment type="subcellular location">
    <subcellularLocation>
        <location evidence="10">Cytoplasm</location>
    </subcellularLocation>
</comment>
<comment type="cofactor">
    <cofactor evidence="1">
        <name>[4Fe-4S] cluster</name>
        <dbReference type="ChEBI" id="CHEBI:49883"/>
    </cofactor>
</comment>
<dbReference type="InterPro" id="IPR006638">
    <property type="entry name" value="Elp3/MiaA/NifB-like_rSAM"/>
</dbReference>
<keyword evidence="9 10" id="KW-0143">Chaperone</keyword>
<evidence type="ECO:0000256" key="3">
    <source>
        <dbReference type="ARBA" id="ARBA00017228"/>
    </source>
</evidence>
<dbReference type="Proteomes" id="UP001290861">
    <property type="component" value="Unassembled WGS sequence"/>
</dbReference>
<dbReference type="SFLD" id="SFLDF00288">
    <property type="entry name" value="HemN-like__clustered_with_nucl"/>
    <property type="match status" value="1"/>
</dbReference>
<evidence type="ECO:0000256" key="6">
    <source>
        <dbReference type="ARBA" id="ARBA00022723"/>
    </source>
</evidence>
<name>A0ABU5MTR6_9BACT</name>
<keyword evidence="10" id="KW-0963">Cytoplasm</keyword>
<organism evidence="12 13">
    <name type="scientific">Pontiella agarivorans</name>
    <dbReference type="NCBI Taxonomy" id="3038953"/>
    <lineage>
        <taxon>Bacteria</taxon>
        <taxon>Pseudomonadati</taxon>
        <taxon>Kiritimatiellota</taxon>
        <taxon>Kiritimatiellia</taxon>
        <taxon>Kiritimatiellales</taxon>
        <taxon>Pontiellaceae</taxon>
        <taxon>Pontiella</taxon>
    </lineage>
</organism>
<keyword evidence="13" id="KW-1185">Reference proteome</keyword>
<dbReference type="PANTHER" id="PTHR13932:SF5">
    <property type="entry name" value="RADICAL S-ADENOSYL METHIONINE DOMAIN-CONTAINING PROTEIN 1, MITOCHONDRIAL"/>
    <property type="match status" value="1"/>
</dbReference>
<keyword evidence="4 10" id="KW-0349">Heme</keyword>
<evidence type="ECO:0000313" key="12">
    <source>
        <dbReference type="EMBL" id="MDZ8117605.1"/>
    </source>
</evidence>
<evidence type="ECO:0000256" key="9">
    <source>
        <dbReference type="ARBA" id="ARBA00023186"/>
    </source>
</evidence>
<dbReference type="PANTHER" id="PTHR13932">
    <property type="entry name" value="COPROPORPHYRINIGEN III OXIDASE"/>
    <property type="match status" value="1"/>
</dbReference>
<dbReference type="SFLD" id="SFLDG01065">
    <property type="entry name" value="anaerobic_coproporphyrinogen-I"/>
    <property type="match status" value="1"/>
</dbReference>
<keyword evidence="6 10" id="KW-0479">Metal-binding</keyword>
<dbReference type="InterPro" id="IPR058240">
    <property type="entry name" value="rSAM_sf"/>
</dbReference>
<proteinExistence type="inferred from homology"/>
<evidence type="ECO:0000256" key="5">
    <source>
        <dbReference type="ARBA" id="ARBA00022691"/>
    </source>
</evidence>
<dbReference type="Pfam" id="PF06969">
    <property type="entry name" value="HemN_C"/>
    <property type="match status" value="1"/>
</dbReference>
<dbReference type="SFLD" id="SFLDF00562">
    <property type="entry name" value="HemN-like__clustered_with_heat"/>
    <property type="match status" value="1"/>
</dbReference>
<gene>
    <name evidence="12" type="primary">hemW</name>
    <name evidence="12" type="ORF">P9H32_03120</name>
</gene>
<dbReference type="SFLD" id="SFLDS00029">
    <property type="entry name" value="Radical_SAM"/>
    <property type="match status" value="1"/>
</dbReference>
<feature type="domain" description="Radical SAM core" evidence="11">
    <location>
        <begin position="1"/>
        <end position="233"/>
    </location>
</feature>
<dbReference type="PROSITE" id="PS51918">
    <property type="entry name" value="RADICAL_SAM"/>
    <property type="match status" value="1"/>
</dbReference>
<evidence type="ECO:0000256" key="4">
    <source>
        <dbReference type="ARBA" id="ARBA00022617"/>
    </source>
</evidence>
<dbReference type="RefSeq" id="WP_322607405.1">
    <property type="nucleotide sequence ID" value="NZ_JARVCO010000002.1"/>
</dbReference>
<dbReference type="CDD" id="cd01335">
    <property type="entry name" value="Radical_SAM"/>
    <property type="match status" value="1"/>
</dbReference>
<evidence type="ECO:0000256" key="1">
    <source>
        <dbReference type="ARBA" id="ARBA00001966"/>
    </source>
</evidence>
<dbReference type="NCBIfam" id="TIGR00539">
    <property type="entry name" value="hemN_rel"/>
    <property type="match status" value="1"/>
</dbReference>
<evidence type="ECO:0000256" key="7">
    <source>
        <dbReference type="ARBA" id="ARBA00023004"/>
    </source>
</evidence>
<comment type="caution">
    <text evidence="12">The sequence shown here is derived from an EMBL/GenBank/DDBJ whole genome shotgun (WGS) entry which is preliminary data.</text>
</comment>
<dbReference type="InterPro" id="IPR010723">
    <property type="entry name" value="HemN_C"/>
</dbReference>
<dbReference type="InterPro" id="IPR004559">
    <property type="entry name" value="HemW-like"/>
</dbReference>
<evidence type="ECO:0000259" key="11">
    <source>
        <dbReference type="PROSITE" id="PS51918"/>
    </source>
</evidence>
<comment type="function">
    <text evidence="10">Probably acts as a heme chaperone, transferring heme to an unknown acceptor. Binds one molecule of heme per monomer, possibly covalently. Binds 1 [4Fe-4S] cluster. The cluster is coordinated with 3 cysteines and an exchangeable S-adenosyl-L-methionine.</text>
</comment>
<evidence type="ECO:0000256" key="8">
    <source>
        <dbReference type="ARBA" id="ARBA00023014"/>
    </source>
</evidence>
<dbReference type="InterPro" id="IPR034505">
    <property type="entry name" value="Coproporphyrinogen-III_oxidase"/>
</dbReference>
<dbReference type="Gene3D" id="3.20.20.70">
    <property type="entry name" value="Aldolase class I"/>
    <property type="match status" value="1"/>
</dbReference>
<protein>
    <recommendedName>
        <fullName evidence="3 10">Heme chaperone HemW</fullName>
    </recommendedName>
</protein>
<dbReference type="SMART" id="SM00729">
    <property type="entry name" value="Elp3"/>
    <property type="match status" value="1"/>
</dbReference>
<evidence type="ECO:0000256" key="2">
    <source>
        <dbReference type="ARBA" id="ARBA00006100"/>
    </source>
</evidence>
<evidence type="ECO:0000313" key="13">
    <source>
        <dbReference type="Proteomes" id="UP001290861"/>
    </source>
</evidence>
<comment type="similarity">
    <text evidence="2">Belongs to the anaerobic coproporphyrinogen-III oxidase family. HemW subfamily.</text>
</comment>
<evidence type="ECO:0000256" key="10">
    <source>
        <dbReference type="RuleBase" id="RU364116"/>
    </source>
</evidence>
<dbReference type="InterPro" id="IPR007197">
    <property type="entry name" value="rSAM"/>
</dbReference>
<sequence length="373" mass="42470">MTGLYIHVPLCEKRCRYCDFYKLTPDEIDSMDLYLQCLEIELRRLPSDFAPDTVFIGGGTPTALTPDEYRKMLESIERRINLSQVIEFTSEANPGTLTPEKLQVMRDGGVNRISIGVQSFNDRALQLLGRIHDAETAITGYHMLREAGFDNVNVDLIQSIPGMKPDDVLSDAETAAGLQPDHISYYNLIYEPGTPLTKARDQGLVVPPGDDEEADNYYRVKMFLEEAGYLHYEISNFSKDQKACRHNVLYWQGGEYFGCGPSSHSHWRGKRFGNIADLKGYNERMLKDRKPFDDVEYLSKEEKARETLVMWLRMTDGFDLDEFEKTSGFSAYDLCGDGIESMIEENLLQRSGNRLRLTPDALFISNAVFAELL</sequence>
<keyword evidence="8 10" id="KW-0411">Iron-sulfur</keyword>
<dbReference type="EMBL" id="JARVCO010000002">
    <property type="protein sequence ID" value="MDZ8117605.1"/>
    <property type="molecule type" value="Genomic_DNA"/>
</dbReference>
<dbReference type="Pfam" id="PF04055">
    <property type="entry name" value="Radical_SAM"/>
    <property type="match status" value="1"/>
</dbReference>
<dbReference type="InterPro" id="IPR013785">
    <property type="entry name" value="Aldolase_TIM"/>
</dbReference>